<keyword evidence="1" id="KW-1133">Transmembrane helix</keyword>
<keyword evidence="1" id="KW-0472">Membrane</keyword>
<evidence type="ECO:0000313" key="3">
    <source>
        <dbReference type="Proteomes" id="UP001476798"/>
    </source>
</evidence>
<dbReference type="Proteomes" id="UP001476798">
    <property type="component" value="Unassembled WGS sequence"/>
</dbReference>
<keyword evidence="3" id="KW-1185">Reference proteome</keyword>
<keyword evidence="1" id="KW-0812">Transmembrane</keyword>
<reference evidence="2 3" key="1">
    <citation type="submission" date="2021-06" db="EMBL/GenBank/DDBJ databases">
        <authorList>
            <person name="Palmer J.M."/>
        </authorList>
    </citation>
    <scope>NUCLEOTIDE SEQUENCE [LARGE SCALE GENOMIC DNA]</scope>
    <source>
        <strain evidence="2 3">GA_2019</strain>
        <tissue evidence="2">Muscle</tissue>
    </source>
</reference>
<evidence type="ECO:0000256" key="1">
    <source>
        <dbReference type="SAM" id="Phobius"/>
    </source>
</evidence>
<feature type="transmembrane region" description="Helical" evidence="1">
    <location>
        <begin position="20"/>
        <end position="38"/>
    </location>
</feature>
<protein>
    <submittedName>
        <fullName evidence="2">Uncharacterized protein</fullName>
    </submittedName>
</protein>
<gene>
    <name evidence="2" type="ORF">GOODEAATRI_032863</name>
</gene>
<proteinExistence type="predicted"/>
<comment type="caution">
    <text evidence="2">The sequence shown here is derived from an EMBL/GenBank/DDBJ whole genome shotgun (WGS) entry which is preliminary data.</text>
</comment>
<dbReference type="EMBL" id="JAHRIO010096360">
    <property type="protein sequence ID" value="MEQ2190158.1"/>
    <property type="molecule type" value="Genomic_DNA"/>
</dbReference>
<evidence type="ECO:0000313" key="2">
    <source>
        <dbReference type="EMBL" id="MEQ2190158.1"/>
    </source>
</evidence>
<name>A0ABV0Q2Z6_9TELE</name>
<accession>A0ABV0Q2Z6</accession>
<organism evidence="2 3">
    <name type="scientific">Goodea atripinnis</name>
    <dbReference type="NCBI Taxonomy" id="208336"/>
    <lineage>
        <taxon>Eukaryota</taxon>
        <taxon>Metazoa</taxon>
        <taxon>Chordata</taxon>
        <taxon>Craniata</taxon>
        <taxon>Vertebrata</taxon>
        <taxon>Euteleostomi</taxon>
        <taxon>Actinopterygii</taxon>
        <taxon>Neopterygii</taxon>
        <taxon>Teleostei</taxon>
        <taxon>Neoteleostei</taxon>
        <taxon>Acanthomorphata</taxon>
        <taxon>Ovalentaria</taxon>
        <taxon>Atherinomorphae</taxon>
        <taxon>Cyprinodontiformes</taxon>
        <taxon>Goodeidae</taxon>
        <taxon>Goodea</taxon>
    </lineage>
</organism>
<sequence>QHTPEQRKDVSVTHLFNISLFRAITFGGTTGIVIVRLGSYFRGEHSTSTLSLS</sequence>
<feature type="non-terminal residue" evidence="2">
    <location>
        <position position="1"/>
    </location>
</feature>